<dbReference type="GO" id="GO:0016987">
    <property type="term" value="F:sigma factor activity"/>
    <property type="evidence" value="ECO:0007669"/>
    <property type="project" value="UniProtKB-KW"/>
</dbReference>
<evidence type="ECO:0000256" key="4">
    <source>
        <dbReference type="ARBA" id="ARBA00023163"/>
    </source>
</evidence>
<dbReference type="InterPro" id="IPR013324">
    <property type="entry name" value="RNA_pol_sigma_r3/r4-like"/>
</dbReference>
<evidence type="ECO:0000259" key="5">
    <source>
        <dbReference type="Pfam" id="PF04542"/>
    </source>
</evidence>
<dbReference type="NCBIfam" id="TIGR02937">
    <property type="entry name" value="sigma70-ECF"/>
    <property type="match status" value="1"/>
</dbReference>
<dbReference type="Pfam" id="PF04542">
    <property type="entry name" value="Sigma70_r2"/>
    <property type="match status" value="1"/>
</dbReference>
<dbReference type="STRING" id="1798644.A2122_00505"/>
<dbReference type="Gene3D" id="1.10.10.10">
    <property type="entry name" value="Winged helix-like DNA-binding domain superfamily/Winged helix DNA-binding domain"/>
    <property type="match status" value="1"/>
</dbReference>
<proteinExistence type="inferred from homology"/>
<comment type="similarity">
    <text evidence="1">Belongs to the sigma-70 factor family. ECF subfamily.</text>
</comment>
<reference evidence="7 8" key="1">
    <citation type="journal article" date="2016" name="Nat. Commun.">
        <title>Thousands of microbial genomes shed light on interconnected biogeochemical processes in an aquifer system.</title>
        <authorList>
            <person name="Anantharaman K."/>
            <person name="Brown C.T."/>
            <person name="Hug L.A."/>
            <person name="Sharon I."/>
            <person name="Castelle C.J."/>
            <person name="Probst A.J."/>
            <person name="Thomas B.C."/>
            <person name="Singh A."/>
            <person name="Wilkins M.J."/>
            <person name="Karaoz U."/>
            <person name="Brodie E.L."/>
            <person name="Williams K.H."/>
            <person name="Hubbard S.S."/>
            <person name="Banfield J.F."/>
        </authorList>
    </citation>
    <scope>NUCLEOTIDE SEQUENCE [LARGE SCALE GENOMIC DNA]</scope>
</reference>
<evidence type="ECO:0008006" key="9">
    <source>
        <dbReference type="Google" id="ProtNLM"/>
    </source>
</evidence>
<dbReference type="InterPro" id="IPR007627">
    <property type="entry name" value="RNA_pol_sigma70_r2"/>
</dbReference>
<dbReference type="SUPFAM" id="SSF88659">
    <property type="entry name" value="Sigma3 and sigma4 domains of RNA polymerase sigma factors"/>
    <property type="match status" value="1"/>
</dbReference>
<accession>A0A1G2C7B4</accession>
<dbReference type="InterPro" id="IPR039425">
    <property type="entry name" value="RNA_pol_sigma-70-like"/>
</dbReference>
<dbReference type="GO" id="GO:0006352">
    <property type="term" value="P:DNA-templated transcription initiation"/>
    <property type="evidence" value="ECO:0007669"/>
    <property type="project" value="InterPro"/>
</dbReference>
<dbReference type="InterPro" id="IPR014284">
    <property type="entry name" value="RNA_pol_sigma-70_dom"/>
</dbReference>
<protein>
    <recommendedName>
        <fullName evidence="9">RNA polymerase sigma factor SigW</fullName>
    </recommendedName>
</protein>
<evidence type="ECO:0000256" key="1">
    <source>
        <dbReference type="ARBA" id="ARBA00010641"/>
    </source>
</evidence>
<dbReference type="Pfam" id="PF08281">
    <property type="entry name" value="Sigma70_r4_2"/>
    <property type="match status" value="1"/>
</dbReference>
<feature type="domain" description="RNA polymerase sigma-70 region 2" evidence="5">
    <location>
        <begin position="25"/>
        <end position="91"/>
    </location>
</feature>
<evidence type="ECO:0000313" key="7">
    <source>
        <dbReference type="EMBL" id="OGY96659.1"/>
    </source>
</evidence>
<dbReference type="CDD" id="cd06171">
    <property type="entry name" value="Sigma70_r4"/>
    <property type="match status" value="1"/>
</dbReference>
<dbReference type="Gene3D" id="1.10.1740.10">
    <property type="match status" value="1"/>
</dbReference>
<dbReference type="PANTHER" id="PTHR43133">
    <property type="entry name" value="RNA POLYMERASE ECF-TYPE SIGMA FACTO"/>
    <property type="match status" value="1"/>
</dbReference>
<sequence>MMAGKTDEEIAREVQEGGIEAFGTLVERYETKMTRYARKFLLGGEDGKDVVQEVFLKAYMNIQGFDLSKRFSPWIYRIAHNEFINAIKKRSSSPLSFFDPDLLFPHPVAEETAESEMEHKELAHLLDLGLGTLPAKYREPLVLHYLEDMDYKEIAEVLEVPMGTVGIRLMRGRALLKKMIKEKL</sequence>
<dbReference type="InterPro" id="IPR036388">
    <property type="entry name" value="WH-like_DNA-bd_sf"/>
</dbReference>
<dbReference type="AlphaFoldDB" id="A0A1G2C7B4"/>
<dbReference type="EMBL" id="MHKU01000026">
    <property type="protein sequence ID" value="OGY96659.1"/>
    <property type="molecule type" value="Genomic_DNA"/>
</dbReference>
<keyword evidence="3" id="KW-0731">Sigma factor</keyword>
<keyword evidence="4" id="KW-0804">Transcription</keyword>
<evidence type="ECO:0000256" key="3">
    <source>
        <dbReference type="ARBA" id="ARBA00023082"/>
    </source>
</evidence>
<name>A0A1G2C7B4_9BACT</name>
<gene>
    <name evidence="7" type="ORF">A2122_00505</name>
</gene>
<organism evidence="7 8">
    <name type="scientific">Candidatus Liptonbacteria bacterium GWB1_49_6</name>
    <dbReference type="NCBI Taxonomy" id="1798644"/>
    <lineage>
        <taxon>Bacteria</taxon>
        <taxon>Candidatus Liptoniibacteriota</taxon>
    </lineage>
</organism>
<dbReference type="InterPro" id="IPR013249">
    <property type="entry name" value="RNA_pol_sigma70_r4_t2"/>
</dbReference>
<dbReference type="Proteomes" id="UP000176648">
    <property type="component" value="Unassembled WGS sequence"/>
</dbReference>
<dbReference type="PANTHER" id="PTHR43133:SF51">
    <property type="entry name" value="RNA POLYMERASE SIGMA FACTOR"/>
    <property type="match status" value="1"/>
</dbReference>
<comment type="caution">
    <text evidence="7">The sequence shown here is derived from an EMBL/GenBank/DDBJ whole genome shotgun (WGS) entry which is preliminary data.</text>
</comment>
<feature type="domain" description="RNA polymerase sigma factor 70 region 4 type 2" evidence="6">
    <location>
        <begin position="128"/>
        <end position="176"/>
    </location>
</feature>
<dbReference type="InterPro" id="IPR013325">
    <property type="entry name" value="RNA_pol_sigma_r2"/>
</dbReference>
<evidence type="ECO:0000256" key="2">
    <source>
        <dbReference type="ARBA" id="ARBA00023015"/>
    </source>
</evidence>
<dbReference type="GO" id="GO:0003677">
    <property type="term" value="F:DNA binding"/>
    <property type="evidence" value="ECO:0007669"/>
    <property type="project" value="InterPro"/>
</dbReference>
<dbReference type="SUPFAM" id="SSF88946">
    <property type="entry name" value="Sigma2 domain of RNA polymerase sigma factors"/>
    <property type="match status" value="1"/>
</dbReference>
<keyword evidence="2" id="KW-0805">Transcription regulation</keyword>
<evidence type="ECO:0000313" key="8">
    <source>
        <dbReference type="Proteomes" id="UP000176648"/>
    </source>
</evidence>
<evidence type="ECO:0000259" key="6">
    <source>
        <dbReference type="Pfam" id="PF08281"/>
    </source>
</evidence>